<protein>
    <recommendedName>
        <fullName evidence="3">FERM domain-containing protein</fullName>
    </recommendedName>
</protein>
<evidence type="ECO:0000256" key="2">
    <source>
        <dbReference type="SAM" id="MobiDB-lite"/>
    </source>
</evidence>
<reference evidence="4 5" key="1">
    <citation type="journal article" date="2019" name="BMC Genomics">
        <title>New insights from Opisthorchis felineus genome: update on genomics of the epidemiologically important liver flukes.</title>
        <authorList>
            <person name="Ershov N.I."/>
            <person name="Mordvinov V.A."/>
            <person name="Prokhortchouk E.B."/>
            <person name="Pakharukova M.Y."/>
            <person name="Gunbin K.V."/>
            <person name="Ustyantsev K."/>
            <person name="Genaev M.A."/>
            <person name="Blinov A.G."/>
            <person name="Mazur A."/>
            <person name="Boulygina E."/>
            <person name="Tsygankova S."/>
            <person name="Khrameeva E."/>
            <person name="Chekanov N."/>
            <person name="Fan G."/>
            <person name="Xiao A."/>
            <person name="Zhang H."/>
            <person name="Xu X."/>
            <person name="Yang H."/>
            <person name="Solovyev V."/>
            <person name="Lee S.M."/>
            <person name="Liu X."/>
            <person name="Afonnikov D.A."/>
            <person name="Skryabin K.G."/>
        </authorList>
    </citation>
    <scope>NUCLEOTIDE SEQUENCE [LARGE SCALE GENOMIC DNA]</scope>
    <source>
        <strain evidence="4">AK-0245</strain>
        <tissue evidence="4">Whole organism</tissue>
    </source>
</reference>
<dbReference type="InterPro" id="IPR029071">
    <property type="entry name" value="Ubiquitin-like_domsf"/>
</dbReference>
<evidence type="ECO:0000313" key="4">
    <source>
        <dbReference type="EMBL" id="TGZ67528.1"/>
    </source>
</evidence>
<evidence type="ECO:0000259" key="3">
    <source>
        <dbReference type="PROSITE" id="PS50057"/>
    </source>
</evidence>
<dbReference type="InterPro" id="IPR019747">
    <property type="entry name" value="FERM_CS"/>
</dbReference>
<dbReference type="PROSITE" id="PS00660">
    <property type="entry name" value="FERM_1"/>
    <property type="match status" value="1"/>
</dbReference>
<dbReference type="InterPro" id="IPR019748">
    <property type="entry name" value="FERM_central"/>
</dbReference>
<dbReference type="OrthoDB" id="6589456at2759"/>
<dbReference type="CDD" id="cd14473">
    <property type="entry name" value="FERM_B-lobe"/>
    <property type="match status" value="1"/>
</dbReference>
<dbReference type="CDD" id="cd13184">
    <property type="entry name" value="FERM_C_4_1_family"/>
    <property type="match status" value="1"/>
</dbReference>
<dbReference type="Pfam" id="PF09380">
    <property type="entry name" value="FERM_C"/>
    <property type="match status" value="1"/>
</dbReference>
<dbReference type="InterPro" id="IPR018979">
    <property type="entry name" value="FERM_N"/>
</dbReference>
<dbReference type="SMART" id="SM01196">
    <property type="entry name" value="FERM_C"/>
    <property type="match status" value="1"/>
</dbReference>
<organism evidence="4 5">
    <name type="scientific">Opisthorchis felineus</name>
    <dbReference type="NCBI Taxonomy" id="147828"/>
    <lineage>
        <taxon>Eukaryota</taxon>
        <taxon>Metazoa</taxon>
        <taxon>Spiralia</taxon>
        <taxon>Lophotrochozoa</taxon>
        <taxon>Platyhelminthes</taxon>
        <taxon>Trematoda</taxon>
        <taxon>Digenea</taxon>
        <taxon>Opisthorchiida</taxon>
        <taxon>Opisthorchiata</taxon>
        <taxon>Opisthorchiidae</taxon>
        <taxon>Opisthorchis</taxon>
    </lineage>
</organism>
<comment type="caution">
    <text evidence="4">The sequence shown here is derived from an EMBL/GenBank/DDBJ whole genome shotgun (WGS) entry which is preliminary data.</text>
</comment>
<proteinExistence type="predicted"/>
<feature type="domain" description="FERM" evidence="3">
    <location>
        <begin position="8"/>
        <end position="293"/>
    </location>
</feature>
<dbReference type="FunFam" id="1.20.80.10:FF:000001">
    <property type="entry name" value="Erythrocyte membrane protein band 4.1"/>
    <property type="match status" value="1"/>
</dbReference>
<dbReference type="STRING" id="147828.A0A4S2M115"/>
<dbReference type="InterPro" id="IPR014352">
    <property type="entry name" value="FERM/acyl-CoA-bd_prot_sf"/>
</dbReference>
<dbReference type="SMART" id="SM00295">
    <property type="entry name" value="B41"/>
    <property type="match status" value="1"/>
</dbReference>
<dbReference type="FunFam" id="2.30.29.30:FF:000001">
    <property type="entry name" value="Erythrocyte membrane protein band 4.1"/>
    <property type="match status" value="1"/>
</dbReference>
<dbReference type="InterPro" id="IPR019749">
    <property type="entry name" value="Band_41_domain"/>
</dbReference>
<dbReference type="PRINTS" id="PR00661">
    <property type="entry name" value="ERMFAMILY"/>
</dbReference>
<sequence>MSSSGTLVLARVIMLDGEEISFQLDRNDTGQSLFSRVCQHADIVETDYFGLTYVSNKLRTWFWLDPEKKVNKQLRNGEQWLFSFQVKFYAPEPTLLQEDITRYQLALQVRQDIYTGKLPCSWVTQALLGSFMVQAELGDYDEREHGGSTDYLKEFEFVPSPTPQLLQKIAELHKTHVGMKPNQADIKYLETAKRLELYGVDLHPVRDTENVEIYLGVGFHGIVIYRDRLRIGRFAWPKVLRISYKKNNFYLKIRPDNAEPVETIIGFRLLNHHMANRLWKAAVEHHAFFRLKEARSPHGPSAPLSSKGSYTGHTFFQYRTMNINRPHPHFDRSLMKRRTASMPMGLNKAGSMHTLNRAHPRDMTVGRTQDTDSLGSVQPPLSFTRHSGSTGHLYSNLPRSGMRDTYDQLSQQRRTSVADRTPSYASPQGSYMDGSRSNEYVNQTKFPRNGPVEQGSIMSGSVMSDYSANYSQNEIAPISASRRTASPQYPAVRKSAGYGYEAPSDVSQSIGHQSRQSHSSKRPPSGGVPALGGIMLTDPMPRRDTPQVRTRDRKEAPRHNAAVEEPDEPVDASLEYDDEDELEEDDRHFDYPPHSPDGRYDPQLRLASRIPPMPTNAGRTKASVPSKLPTRHTPRGRSGRTELML</sequence>
<dbReference type="GO" id="GO:0031032">
    <property type="term" value="P:actomyosin structure organization"/>
    <property type="evidence" value="ECO:0007669"/>
    <property type="project" value="TreeGrafter"/>
</dbReference>
<dbReference type="GO" id="GO:0005886">
    <property type="term" value="C:plasma membrane"/>
    <property type="evidence" value="ECO:0007669"/>
    <property type="project" value="TreeGrafter"/>
</dbReference>
<evidence type="ECO:0000256" key="1">
    <source>
        <dbReference type="ARBA" id="ARBA00022553"/>
    </source>
</evidence>
<dbReference type="Proteomes" id="UP000308267">
    <property type="component" value="Unassembled WGS sequence"/>
</dbReference>
<dbReference type="Gene3D" id="2.30.29.30">
    <property type="entry name" value="Pleckstrin-homology domain (PH domain)/Phosphotyrosine-binding domain (PTB)"/>
    <property type="match status" value="1"/>
</dbReference>
<dbReference type="GO" id="GO:0005856">
    <property type="term" value="C:cytoskeleton"/>
    <property type="evidence" value="ECO:0007669"/>
    <property type="project" value="TreeGrafter"/>
</dbReference>
<feature type="compositionally biased region" description="Basic and acidic residues" evidence="2">
    <location>
        <begin position="540"/>
        <end position="562"/>
    </location>
</feature>
<feature type="compositionally biased region" description="Acidic residues" evidence="2">
    <location>
        <begin position="564"/>
        <end position="584"/>
    </location>
</feature>
<dbReference type="InterPro" id="IPR000798">
    <property type="entry name" value="Ez/rad/moesin-like"/>
</dbReference>
<dbReference type="AlphaFoldDB" id="A0A4S2M115"/>
<keyword evidence="5" id="KW-1185">Reference proteome</keyword>
<evidence type="ECO:0000313" key="5">
    <source>
        <dbReference type="Proteomes" id="UP000308267"/>
    </source>
</evidence>
<dbReference type="CDD" id="cd01765">
    <property type="entry name" value="FERM_F0_F1"/>
    <property type="match status" value="1"/>
</dbReference>
<dbReference type="PRINTS" id="PR00935">
    <property type="entry name" value="BAND41"/>
</dbReference>
<feature type="region of interest" description="Disordered" evidence="2">
    <location>
        <begin position="500"/>
        <end position="645"/>
    </location>
</feature>
<dbReference type="SUPFAM" id="SSF50729">
    <property type="entry name" value="PH domain-like"/>
    <property type="match status" value="1"/>
</dbReference>
<dbReference type="Pfam" id="PF09379">
    <property type="entry name" value="FERM_N"/>
    <property type="match status" value="1"/>
</dbReference>
<dbReference type="EMBL" id="SJOL01006411">
    <property type="protein sequence ID" value="TGZ67528.1"/>
    <property type="molecule type" value="Genomic_DNA"/>
</dbReference>
<dbReference type="InterPro" id="IPR035963">
    <property type="entry name" value="FERM_2"/>
</dbReference>
<feature type="region of interest" description="Disordered" evidence="2">
    <location>
        <begin position="380"/>
        <end position="437"/>
    </location>
</feature>
<dbReference type="GO" id="GO:0008092">
    <property type="term" value="F:cytoskeletal protein binding"/>
    <property type="evidence" value="ECO:0007669"/>
    <property type="project" value="InterPro"/>
</dbReference>
<dbReference type="InterPro" id="IPR011993">
    <property type="entry name" value="PH-like_dom_sf"/>
</dbReference>
<gene>
    <name evidence="4" type="ORF">CRM22_004743</name>
</gene>
<keyword evidence="1" id="KW-0597">Phosphoprotein</keyword>
<dbReference type="PANTHER" id="PTHR23280">
    <property type="entry name" value="4.1 G PROTEIN"/>
    <property type="match status" value="1"/>
</dbReference>
<dbReference type="SUPFAM" id="SSF47031">
    <property type="entry name" value="Second domain of FERM"/>
    <property type="match status" value="1"/>
</dbReference>
<feature type="compositionally biased region" description="Basic and acidic residues" evidence="2">
    <location>
        <begin position="585"/>
        <end position="602"/>
    </location>
</feature>
<dbReference type="PROSITE" id="PS00661">
    <property type="entry name" value="FERM_2"/>
    <property type="match status" value="1"/>
</dbReference>
<feature type="compositionally biased region" description="Polar residues" evidence="2">
    <location>
        <begin position="380"/>
        <end position="393"/>
    </location>
</feature>
<dbReference type="SMART" id="SM01195">
    <property type="entry name" value="FA"/>
    <property type="match status" value="1"/>
</dbReference>
<dbReference type="FunFam" id="3.10.20.90:FF:000039">
    <property type="entry name" value="Tyrosine-protein phosphatase non-receptor type"/>
    <property type="match status" value="1"/>
</dbReference>
<feature type="compositionally biased region" description="Polar residues" evidence="2">
    <location>
        <begin position="505"/>
        <end position="517"/>
    </location>
</feature>
<dbReference type="Gene3D" id="3.10.20.90">
    <property type="entry name" value="Phosphatidylinositol 3-kinase Catalytic Subunit, Chain A, domain 1"/>
    <property type="match status" value="1"/>
</dbReference>
<dbReference type="Gene3D" id="1.20.80.10">
    <property type="match status" value="1"/>
</dbReference>
<dbReference type="PROSITE" id="PS50057">
    <property type="entry name" value="FERM_3"/>
    <property type="match status" value="1"/>
</dbReference>
<dbReference type="Pfam" id="PF00373">
    <property type="entry name" value="FERM_M"/>
    <property type="match status" value="1"/>
</dbReference>
<feature type="compositionally biased region" description="Polar residues" evidence="2">
    <location>
        <begin position="423"/>
        <end position="437"/>
    </location>
</feature>
<name>A0A4S2M115_OPIFE</name>
<dbReference type="InterPro" id="IPR018980">
    <property type="entry name" value="FERM_PH-like_C"/>
</dbReference>
<dbReference type="PANTHER" id="PTHR23280:SF21">
    <property type="entry name" value="PROTEIN 4.1 HOMOLOG"/>
    <property type="match status" value="1"/>
</dbReference>
<dbReference type="InterPro" id="IPR000299">
    <property type="entry name" value="FERM_domain"/>
</dbReference>
<dbReference type="SUPFAM" id="SSF54236">
    <property type="entry name" value="Ubiquitin-like"/>
    <property type="match status" value="1"/>
</dbReference>
<accession>A0A4S2M115</accession>
<dbReference type="InterPro" id="IPR014847">
    <property type="entry name" value="FA"/>
</dbReference>
<feature type="compositionally biased region" description="Basic residues" evidence="2">
    <location>
        <begin position="629"/>
        <end position="638"/>
    </location>
</feature>